<dbReference type="EMBL" id="JALJOR010000006">
    <property type="protein sequence ID" value="KAK9815506.1"/>
    <property type="molecule type" value="Genomic_DNA"/>
</dbReference>
<dbReference type="InterPro" id="IPR036464">
    <property type="entry name" value="Rubisco_LSMT_subst-bd_sf"/>
</dbReference>
<keyword evidence="3" id="KW-0949">S-adenosyl-L-methionine</keyword>
<dbReference type="Proteomes" id="UP001489004">
    <property type="component" value="Unassembled WGS sequence"/>
</dbReference>
<sequence length="387" mass="42332">MFVDTEVGDTDASGLAWSARMALRLLTLRHSCSTGDGKGHMCAWVAALPQQAILPHIQFSDEELHACQDNDTIREALAMRASHQASFQVVKGQLSSMGMDQEDWDWAVAVLHSRCFTEGPAATHMVVPGVDMANHSLTPNATVRCVHSPDACQGQSAVEDVCEAPEMQPSRFELLVGDEPIRATEEVTISYGSWPSDVLFLFFGFVPKANPHDAVVLFRDLLELVQFHDQIAQPDSRARHASLSNQRDPGPKLNGGSSGSSRAGPLPRQPAWPSAEERAELLAESLGADCTRLVVTAEGFDGRVLAAAQGLLSLHQHLPSPIRHMTIGEFLHQRCQHLMQQFPAPLEEDRALLDRPDISANTAMSIRYRMAKKRVLQAAIDAVSQGR</sequence>
<dbReference type="PANTHER" id="PTHR13271:SF140">
    <property type="entry name" value="SET DOMAIN-CONTAINING PROTEIN"/>
    <property type="match status" value="1"/>
</dbReference>
<evidence type="ECO:0000259" key="5">
    <source>
        <dbReference type="Pfam" id="PF09273"/>
    </source>
</evidence>
<evidence type="ECO:0000256" key="2">
    <source>
        <dbReference type="ARBA" id="ARBA00022679"/>
    </source>
</evidence>
<dbReference type="Pfam" id="PF09273">
    <property type="entry name" value="Rubis-subs-bind"/>
    <property type="match status" value="1"/>
</dbReference>
<accession>A0AAW1Q3X0</accession>
<keyword evidence="2" id="KW-0808">Transferase</keyword>
<dbReference type="SUPFAM" id="SSF81822">
    <property type="entry name" value="RuBisCo LSMT C-terminal, substrate-binding domain"/>
    <property type="match status" value="1"/>
</dbReference>
<evidence type="ECO:0000256" key="4">
    <source>
        <dbReference type="SAM" id="MobiDB-lite"/>
    </source>
</evidence>
<evidence type="ECO:0000256" key="3">
    <source>
        <dbReference type="ARBA" id="ARBA00022691"/>
    </source>
</evidence>
<name>A0AAW1Q3X0_9CHLO</name>
<organism evidence="6 7">
    <name type="scientific">[Myrmecia] bisecta</name>
    <dbReference type="NCBI Taxonomy" id="41462"/>
    <lineage>
        <taxon>Eukaryota</taxon>
        <taxon>Viridiplantae</taxon>
        <taxon>Chlorophyta</taxon>
        <taxon>core chlorophytes</taxon>
        <taxon>Trebouxiophyceae</taxon>
        <taxon>Trebouxiales</taxon>
        <taxon>Trebouxiaceae</taxon>
        <taxon>Myrmecia</taxon>
    </lineage>
</organism>
<keyword evidence="1" id="KW-0489">Methyltransferase</keyword>
<dbReference type="GO" id="GO:0032259">
    <property type="term" value="P:methylation"/>
    <property type="evidence" value="ECO:0007669"/>
    <property type="project" value="UniProtKB-KW"/>
</dbReference>
<dbReference type="AlphaFoldDB" id="A0AAW1Q3X0"/>
<dbReference type="Gene3D" id="3.90.1410.10">
    <property type="entry name" value="set domain protein methyltransferase, domain 1"/>
    <property type="match status" value="1"/>
</dbReference>
<dbReference type="GO" id="GO:0016279">
    <property type="term" value="F:protein-lysine N-methyltransferase activity"/>
    <property type="evidence" value="ECO:0007669"/>
    <property type="project" value="TreeGrafter"/>
</dbReference>
<evidence type="ECO:0000313" key="6">
    <source>
        <dbReference type="EMBL" id="KAK9815506.1"/>
    </source>
</evidence>
<dbReference type="Gene3D" id="3.90.1420.10">
    <property type="entry name" value="Rubisco LSMT, substrate-binding domain"/>
    <property type="match status" value="1"/>
</dbReference>
<dbReference type="PANTHER" id="PTHR13271">
    <property type="entry name" value="UNCHARACTERIZED PUTATIVE METHYLTRANSFERASE"/>
    <property type="match status" value="1"/>
</dbReference>
<feature type="domain" description="Rubisco LSMT substrate-binding" evidence="5">
    <location>
        <begin position="326"/>
        <end position="376"/>
    </location>
</feature>
<evidence type="ECO:0000256" key="1">
    <source>
        <dbReference type="ARBA" id="ARBA00022603"/>
    </source>
</evidence>
<evidence type="ECO:0000313" key="7">
    <source>
        <dbReference type="Proteomes" id="UP001489004"/>
    </source>
</evidence>
<keyword evidence="7" id="KW-1185">Reference proteome</keyword>
<reference evidence="6 7" key="1">
    <citation type="journal article" date="2024" name="Nat. Commun.">
        <title>Phylogenomics reveals the evolutionary origins of lichenization in chlorophyte algae.</title>
        <authorList>
            <person name="Puginier C."/>
            <person name="Libourel C."/>
            <person name="Otte J."/>
            <person name="Skaloud P."/>
            <person name="Haon M."/>
            <person name="Grisel S."/>
            <person name="Petersen M."/>
            <person name="Berrin J.G."/>
            <person name="Delaux P.M."/>
            <person name="Dal Grande F."/>
            <person name="Keller J."/>
        </authorList>
    </citation>
    <scope>NUCLEOTIDE SEQUENCE [LARGE SCALE GENOMIC DNA]</scope>
    <source>
        <strain evidence="6 7">SAG 2043</strain>
    </source>
</reference>
<proteinExistence type="predicted"/>
<dbReference type="CDD" id="cd10527">
    <property type="entry name" value="SET_LSMT"/>
    <property type="match status" value="1"/>
</dbReference>
<dbReference type="SUPFAM" id="SSF82199">
    <property type="entry name" value="SET domain"/>
    <property type="match status" value="1"/>
</dbReference>
<protein>
    <recommendedName>
        <fullName evidence="5">Rubisco LSMT substrate-binding domain-containing protein</fullName>
    </recommendedName>
</protein>
<feature type="region of interest" description="Disordered" evidence="4">
    <location>
        <begin position="235"/>
        <end position="274"/>
    </location>
</feature>
<dbReference type="InterPro" id="IPR046341">
    <property type="entry name" value="SET_dom_sf"/>
</dbReference>
<dbReference type="InterPro" id="IPR015353">
    <property type="entry name" value="Rubisco_LSMT_subst-bd"/>
</dbReference>
<dbReference type="InterPro" id="IPR050600">
    <property type="entry name" value="SETD3_SETD6_MTase"/>
</dbReference>
<gene>
    <name evidence="6" type="ORF">WJX72_004787</name>
</gene>
<comment type="caution">
    <text evidence="6">The sequence shown here is derived from an EMBL/GenBank/DDBJ whole genome shotgun (WGS) entry which is preliminary data.</text>
</comment>